<dbReference type="Gene3D" id="3.20.20.140">
    <property type="entry name" value="Metal-dependent hydrolases"/>
    <property type="match status" value="1"/>
</dbReference>
<dbReference type="EMBL" id="OBEJ01000002">
    <property type="protein sequence ID" value="SNZ12253.1"/>
    <property type="molecule type" value="Genomic_DNA"/>
</dbReference>
<dbReference type="GO" id="GO:0035312">
    <property type="term" value="F:5'-3' DNA exonuclease activity"/>
    <property type="evidence" value="ECO:0007669"/>
    <property type="project" value="TreeGrafter"/>
</dbReference>
<dbReference type="SMART" id="SM00481">
    <property type="entry name" value="POLIIIAc"/>
    <property type="match status" value="1"/>
</dbReference>
<dbReference type="RefSeq" id="WP_097008537.1">
    <property type="nucleotide sequence ID" value="NZ_OBEJ01000002.1"/>
</dbReference>
<reference evidence="2 3" key="1">
    <citation type="submission" date="2017-09" db="EMBL/GenBank/DDBJ databases">
        <authorList>
            <person name="Ehlers B."/>
            <person name="Leendertz F.H."/>
        </authorList>
    </citation>
    <scope>NUCLEOTIDE SEQUENCE [LARGE SCALE GENOMIC DNA]</scope>
    <source>
        <strain evidence="2 3">DSM 27208</strain>
    </source>
</reference>
<gene>
    <name evidence="2" type="ORF">SAMN06269185_1574</name>
</gene>
<dbReference type="Gene3D" id="1.10.150.650">
    <property type="match status" value="1"/>
</dbReference>
<dbReference type="PANTHER" id="PTHR42924:SF18">
    <property type="entry name" value="POLYMERASE_HISTIDINOL PHOSPHATASE N-TERMINAL DOMAIN-CONTAINING PROTEIN"/>
    <property type="match status" value="1"/>
</dbReference>
<evidence type="ECO:0000313" key="3">
    <source>
        <dbReference type="Proteomes" id="UP000219453"/>
    </source>
</evidence>
<organism evidence="2 3">
    <name type="scientific">Natronoarchaeum philippinense</name>
    <dbReference type="NCBI Taxonomy" id="558529"/>
    <lineage>
        <taxon>Archaea</taxon>
        <taxon>Methanobacteriati</taxon>
        <taxon>Methanobacteriota</taxon>
        <taxon>Stenosarchaea group</taxon>
        <taxon>Halobacteria</taxon>
        <taxon>Halobacteriales</taxon>
        <taxon>Natronoarchaeaceae</taxon>
    </lineage>
</organism>
<name>A0A285NTM1_NATPI</name>
<dbReference type="InterPro" id="IPR004013">
    <property type="entry name" value="PHP_dom"/>
</dbReference>
<dbReference type="InterPro" id="IPR016195">
    <property type="entry name" value="Pol/histidinol_Pase-like"/>
</dbReference>
<keyword evidence="3" id="KW-1185">Reference proteome</keyword>
<dbReference type="AlphaFoldDB" id="A0A285NTM1"/>
<protein>
    <recommendedName>
        <fullName evidence="1">Polymerase/histidinol phosphatase N-terminal domain-containing protein</fullName>
    </recommendedName>
</protein>
<dbReference type="InterPro" id="IPR052018">
    <property type="entry name" value="PHP_domain"/>
</dbReference>
<dbReference type="Proteomes" id="UP000219453">
    <property type="component" value="Unassembled WGS sequence"/>
</dbReference>
<evidence type="ECO:0000259" key="1">
    <source>
        <dbReference type="SMART" id="SM00481"/>
    </source>
</evidence>
<dbReference type="Pfam" id="PF02811">
    <property type="entry name" value="PHP"/>
    <property type="match status" value="1"/>
</dbReference>
<feature type="domain" description="Polymerase/histidinol phosphatase N-terminal" evidence="1">
    <location>
        <begin position="4"/>
        <end position="68"/>
    </location>
</feature>
<dbReference type="SUPFAM" id="SSF89550">
    <property type="entry name" value="PHP domain-like"/>
    <property type="match status" value="1"/>
</dbReference>
<dbReference type="OrthoDB" id="196608at2157"/>
<dbReference type="GO" id="GO:0004534">
    <property type="term" value="F:5'-3' RNA exonuclease activity"/>
    <property type="evidence" value="ECO:0007669"/>
    <property type="project" value="TreeGrafter"/>
</dbReference>
<sequence length="265" mass="28457">MVYADLHVHTTASDGALTPETIPAAARSAGVDVVAVTDHDRLQPALDAPVTTLDGVTVIRGIELRVEAASGQRVDLLGYGARSTPALDEEIERLQRDRIERGRAIVDAVEDRTGVALGVDAHEGIGRPHIARAIADHPDLPQDYQGAFAELIGNDCPCYTARTLPTFERGREVLDEACALVGLAHPLRYDDPASALALTSDLDAVERYYPYGEAVDHEPVERSIREHDLVATGGSDAHDEQLGVAGLSEADYQPIEDALKRADES</sequence>
<dbReference type="InterPro" id="IPR003141">
    <property type="entry name" value="Pol/His_phosphatase_N"/>
</dbReference>
<evidence type="ECO:0000313" key="2">
    <source>
        <dbReference type="EMBL" id="SNZ12253.1"/>
    </source>
</evidence>
<dbReference type="PANTHER" id="PTHR42924">
    <property type="entry name" value="EXONUCLEASE"/>
    <property type="match status" value="1"/>
</dbReference>
<proteinExistence type="predicted"/>
<accession>A0A285NTM1</accession>